<dbReference type="RefSeq" id="WP_186680900.1">
    <property type="nucleotide sequence ID" value="NZ_CP077093.1"/>
</dbReference>
<dbReference type="Proteomes" id="UP000634530">
    <property type="component" value="Chromosome"/>
</dbReference>
<dbReference type="SUPFAM" id="SSF55729">
    <property type="entry name" value="Acyl-CoA N-acyltransferases (Nat)"/>
    <property type="match status" value="1"/>
</dbReference>
<dbReference type="AlphaFoldDB" id="A0A9E6PNA0"/>
<protein>
    <submittedName>
        <fullName evidence="2">GNAT family N-acetyltransferase</fullName>
    </submittedName>
</protein>
<evidence type="ECO:0000259" key="1">
    <source>
        <dbReference type="PROSITE" id="PS51186"/>
    </source>
</evidence>
<proteinExistence type="predicted"/>
<dbReference type="InterPro" id="IPR000182">
    <property type="entry name" value="GNAT_dom"/>
</dbReference>
<feature type="domain" description="N-acetyltransferase" evidence="1">
    <location>
        <begin position="2"/>
        <end position="168"/>
    </location>
</feature>
<evidence type="ECO:0000313" key="2">
    <source>
        <dbReference type="EMBL" id="QXI29628.1"/>
    </source>
</evidence>
<organism evidence="2 3">
    <name type="scientific">Pseudomonas vanderleydeniana</name>
    <dbReference type="NCBI Taxonomy" id="2745495"/>
    <lineage>
        <taxon>Bacteria</taxon>
        <taxon>Pseudomonadati</taxon>
        <taxon>Pseudomonadota</taxon>
        <taxon>Gammaproteobacteria</taxon>
        <taxon>Pseudomonadales</taxon>
        <taxon>Pseudomonadaceae</taxon>
        <taxon>Pseudomonas</taxon>
    </lineage>
</organism>
<dbReference type="Pfam" id="PF00583">
    <property type="entry name" value="Acetyltransf_1"/>
    <property type="match status" value="1"/>
</dbReference>
<dbReference type="CDD" id="cd04301">
    <property type="entry name" value="NAT_SF"/>
    <property type="match status" value="1"/>
</dbReference>
<dbReference type="Gene3D" id="3.40.630.30">
    <property type="match status" value="1"/>
</dbReference>
<reference evidence="2 3" key="2">
    <citation type="journal article" date="2021" name="Microorganisms">
        <title>The Ever-Expanding Pseudomonas Genus: Description of 43 New Species and Partition of the Pseudomonas putida Group.</title>
        <authorList>
            <person name="Girard L."/>
            <person name="Lood C."/>
            <person name="Hofte M."/>
            <person name="Vandamme P."/>
            <person name="Rokni-Zadeh H."/>
            <person name="van Noort V."/>
            <person name="Lavigne R."/>
            <person name="De Mot R."/>
        </authorList>
    </citation>
    <scope>NUCLEOTIDE SEQUENCE [LARGE SCALE GENOMIC DNA]</scope>
    <source>
        <strain evidence="2 3">RW8P3</strain>
    </source>
</reference>
<dbReference type="InterPro" id="IPR016181">
    <property type="entry name" value="Acyl_CoA_acyltransferase"/>
</dbReference>
<name>A0A9E6PNA0_9PSED</name>
<gene>
    <name evidence="2" type="ORF">HU752_006630</name>
</gene>
<dbReference type="KEGG" id="pvw:HU752_006630"/>
<keyword evidence="3" id="KW-1185">Reference proteome</keyword>
<sequence length="177" mass="20120">MLIERDLQLGDLGQLALIDRKELIEQFYRVQAGRLELYDEYCAMSGWPEGEAEQDAVILRRCFEQGAWFHGVFAGPTLVAAAVLGCEPIHNDGRRLLQLKFLHVSHDYRGAGLASRLFAKATDQARRQGVDALYVSATPSRNTVEFYQRRGCRLLERPDPGLYALEPDDIHLYCELH</sequence>
<dbReference type="EMBL" id="CP077093">
    <property type="protein sequence ID" value="QXI29628.1"/>
    <property type="molecule type" value="Genomic_DNA"/>
</dbReference>
<dbReference type="GO" id="GO:0016747">
    <property type="term" value="F:acyltransferase activity, transferring groups other than amino-acyl groups"/>
    <property type="evidence" value="ECO:0007669"/>
    <property type="project" value="InterPro"/>
</dbReference>
<dbReference type="PROSITE" id="PS51186">
    <property type="entry name" value="GNAT"/>
    <property type="match status" value="1"/>
</dbReference>
<accession>A0A9E6PNA0</accession>
<reference evidence="2 3" key="1">
    <citation type="journal article" date="2020" name="Microorganisms">
        <title>Reliable Identification of Environmental Pseudomonas Isolates Using the rpoD Gene.</title>
        <authorList>
            <consortium name="The Broad Institute Genome Sequencing Platform"/>
            <person name="Girard L."/>
            <person name="Lood C."/>
            <person name="Rokni-Zadeh H."/>
            <person name="van Noort V."/>
            <person name="Lavigne R."/>
            <person name="De Mot R."/>
        </authorList>
    </citation>
    <scope>NUCLEOTIDE SEQUENCE [LARGE SCALE GENOMIC DNA]</scope>
    <source>
        <strain evidence="2 3">RW8P3</strain>
    </source>
</reference>
<evidence type="ECO:0000313" key="3">
    <source>
        <dbReference type="Proteomes" id="UP000634530"/>
    </source>
</evidence>